<evidence type="ECO:0000256" key="1">
    <source>
        <dbReference type="PIRSR" id="PIRSR601310-1"/>
    </source>
</evidence>
<dbReference type="PROSITE" id="PS51084">
    <property type="entry name" value="HIT_2"/>
    <property type="match status" value="1"/>
</dbReference>
<dbReference type="InterPro" id="IPR036265">
    <property type="entry name" value="HIT-like_sf"/>
</dbReference>
<proteinExistence type="predicted"/>
<organism evidence="5 6">
    <name type="scientific">Lentzea flaviverrucosa</name>
    <dbReference type="NCBI Taxonomy" id="200379"/>
    <lineage>
        <taxon>Bacteria</taxon>
        <taxon>Bacillati</taxon>
        <taxon>Actinomycetota</taxon>
        <taxon>Actinomycetes</taxon>
        <taxon>Pseudonocardiales</taxon>
        <taxon>Pseudonocardiaceae</taxon>
        <taxon>Lentzea</taxon>
    </lineage>
</organism>
<accession>A0A1H9XI99</accession>
<dbReference type="EMBL" id="FOFT01000015">
    <property type="protein sequence ID" value="SES45910.1"/>
    <property type="molecule type" value="Genomic_DNA"/>
</dbReference>
<evidence type="ECO:0000313" key="5">
    <source>
        <dbReference type="EMBL" id="SES45910.1"/>
    </source>
</evidence>
<dbReference type="PRINTS" id="PR00332">
    <property type="entry name" value="HISTRIAD"/>
</dbReference>
<feature type="short sequence motif" description="Histidine triad motif" evidence="2 3">
    <location>
        <begin position="94"/>
        <end position="98"/>
    </location>
</feature>
<dbReference type="AlphaFoldDB" id="A0A1H9XI99"/>
<dbReference type="InterPro" id="IPR001310">
    <property type="entry name" value="Histidine_triad_HIT"/>
</dbReference>
<dbReference type="RefSeq" id="WP_090070631.1">
    <property type="nucleotide sequence ID" value="NZ_FOFT01000015.1"/>
</dbReference>
<evidence type="ECO:0000313" key="6">
    <source>
        <dbReference type="Proteomes" id="UP000199028"/>
    </source>
</evidence>
<evidence type="ECO:0000256" key="3">
    <source>
        <dbReference type="PROSITE-ProRule" id="PRU00464"/>
    </source>
</evidence>
<dbReference type="Pfam" id="PF01230">
    <property type="entry name" value="HIT"/>
    <property type="match status" value="1"/>
</dbReference>
<keyword evidence="6" id="KW-1185">Reference proteome</keyword>
<dbReference type="CDD" id="cd01276">
    <property type="entry name" value="PKCI_related"/>
    <property type="match status" value="1"/>
</dbReference>
<dbReference type="OrthoDB" id="9784774at2"/>
<reference evidence="6" key="1">
    <citation type="submission" date="2016-10" db="EMBL/GenBank/DDBJ databases">
        <authorList>
            <person name="Varghese N."/>
            <person name="Submissions S."/>
        </authorList>
    </citation>
    <scope>NUCLEOTIDE SEQUENCE [LARGE SCALE GENOMIC DNA]</scope>
    <source>
        <strain evidence="6">CGMCC 4.578</strain>
    </source>
</reference>
<dbReference type="Proteomes" id="UP000199028">
    <property type="component" value="Unassembled WGS sequence"/>
</dbReference>
<sequence>MSCLFCRIVAGEVPATIVHETKTTLAFRDIQPKAPVHVLLIPREHVPNAVDLNGEQLGDLFAAAKEVADAEGVAESGYRLLFNTGPDSGQEVFHAHLHLLGGGRLQPSACSRGAR</sequence>
<feature type="active site" description="Tele-AMP-histidine intermediate" evidence="1">
    <location>
        <position position="96"/>
    </location>
</feature>
<name>A0A1H9XI99_9PSEU</name>
<evidence type="ECO:0000259" key="4">
    <source>
        <dbReference type="PROSITE" id="PS51084"/>
    </source>
</evidence>
<dbReference type="InterPro" id="IPR011146">
    <property type="entry name" value="HIT-like"/>
</dbReference>
<dbReference type="SUPFAM" id="SSF54197">
    <property type="entry name" value="HIT-like"/>
    <property type="match status" value="1"/>
</dbReference>
<dbReference type="GO" id="GO:0003824">
    <property type="term" value="F:catalytic activity"/>
    <property type="evidence" value="ECO:0007669"/>
    <property type="project" value="InterPro"/>
</dbReference>
<dbReference type="PANTHER" id="PTHR23089">
    <property type="entry name" value="HISTIDINE TRIAD HIT PROTEIN"/>
    <property type="match status" value="1"/>
</dbReference>
<protein>
    <submittedName>
        <fullName evidence="5">Histidine triad (HIT) family protein</fullName>
    </submittedName>
</protein>
<evidence type="ECO:0000256" key="2">
    <source>
        <dbReference type="PIRSR" id="PIRSR601310-3"/>
    </source>
</evidence>
<feature type="domain" description="HIT" evidence="4">
    <location>
        <begin position="4"/>
        <end position="109"/>
    </location>
</feature>
<dbReference type="Gene3D" id="3.30.428.10">
    <property type="entry name" value="HIT-like"/>
    <property type="match status" value="1"/>
</dbReference>
<gene>
    <name evidence="5" type="ORF">SAMN05216195_11547</name>
</gene>